<reference evidence="3" key="1">
    <citation type="journal article" date="2017" name="Appl. Environ. Microbiol.">
        <title>Genomic Analysis of Calderihabitans maritimus KKC1, a Thermophilic, Hydrogenogenic, Carboxydotrophic Bacterium Isolated from Marine Sediment.</title>
        <authorList>
            <person name="Omae K."/>
            <person name="Yoneda Y."/>
            <person name="Fukuyama Y."/>
            <person name="Yoshida T."/>
            <person name="Sako Y."/>
        </authorList>
    </citation>
    <scope>NUCLEOTIDE SEQUENCE [LARGE SCALE GENOMIC DNA]</scope>
    <source>
        <strain evidence="3">KKC1</strain>
    </source>
</reference>
<dbReference type="OrthoDB" id="3805529at2"/>
<sequence>MFRQWYRAILVGVVGVAVIVSLFLAWQRHQVERENRTVEVAVDYQQVKELAAFKNMKEREVLELLKGKGVTGVLFKEQTLVDLEEQGQAWTTSGSRLAVDPGYRSLPLRMEYTYFLTRDAETYRRLYEQLKAKTSLVDTFWVDTEGVYLVGSPLPSNVLKEYGLGFPERALRMTRELGLNALVQIKNWPEVTDYSIRASLQALEGYEHISAVLFNDRILPGYPDKLNVLADEVRRFNAPVGLIEFYTQQGLSRLAWKLDKNAVRLHSISQSELGKMSPRQAIDRYLLAVTDRNVRVLFVRFFSPLKTKDWLEDNLNYIGQLTETLKKRGFELGAARPFRPLPVSRIWLFCIGLGGIAGGMLLLELIGWSRLSLLLGGLAVLVWAILLAGGQVAMGRKIMALGISVVFPTLAVAGLLGQKPSGIWRSVGLLVLTSLTSMAGAFLIVGLLRDVGFMLKLDQFAGVKLSFLAPPLLLFFVFLIKYREKEWLKWFYDFLEKPVTVKLVLLFGFLALVGVVYINRSGNETALVSGIELKVRSLLQEILIARPRTKEFLIGHPLLLTLFYLGYRERWLPLLLLGSIGQVSLINTFAHIHTPLAVSLLRTFNGLWLGIIAGLILIALYRRFADLGSRYRYEKE</sequence>
<feature type="transmembrane region" description="Helical" evidence="1">
    <location>
        <begin position="571"/>
        <end position="592"/>
    </location>
</feature>
<feature type="transmembrane region" description="Helical" evidence="1">
    <location>
        <begin position="604"/>
        <end position="622"/>
    </location>
</feature>
<feature type="transmembrane region" description="Helical" evidence="1">
    <location>
        <begin position="6"/>
        <end position="26"/>
    </location>
</feature>
<dbReference type="RefSeq" id="WP_088554336.1">
    <property type="nucleotide sequence ID" value="NZ_BDGJ01000117.1"/>
</dbReference>
<dbReference type="Pfam" id="PF18949">
    <property type="entry name" value="DUF5693"/>
    <property type="match status" value="1"/>
</dbReference>
<dbReference type="AlphaFoldDB" id="A0A1Z5HUB7"/>
<name>A0A1Z5HUB7_9FIRM</name>
<feature type="transmembrane region" description="Helical" evidence="1">
    <location>
        <begin position="372"/>
        <end position="389"/>
    </location>
</feature>
<keyword evidence="1" id="KW-0812">Transmembrane</keyword>
<feature type="transmembrane region" description="Helical" evidence="1">
    <location>
        <begin position="500"/>
        <end position="518"/>
    </location>
</feature>
<feature type="transmembrane region" description="Helical" evidence="1">
    <location>
        <begin position="423"/>
        <end position="448"/>
    </location>
</feature>
<dbReference type="InterPro" id="IPR043748">
    <property type="entry name" value="DUF5693"/>
</dbReference>
<evidence type="ECO:0000313" key="3">
    <source>
        <dbReference type="Proteomes" id="UP000197032"/>
    </source>
</evidence>
<feature type="transmembrane region" description="Helical" evidence="1">
    <location>
        <begin position="398"/>
        <end position="417"/>
    </location>
</feature>
<keyword evidence="3" id="KW-1185">Reference proteome</keyword>
<dbReference type="Proteomes" id="UP000197032">
    <property type="component" value="Unassembled WGS sequence"/>
</dbReference>
<protein>
    <submittedName>
        <fullName evidence="2">ABC-type antimicrobial peptide transport system, permease component</fullName>
    </submittedName>
</protein>
<organism evidence="2 3">
    <name type="scientific">Calderihabitans maritimus</name>
    <dbReference type="NCBI Taxonomy" id="1246530"/>
    <lineage>
        <taxon>Bacteria</taxon>
        <taxon>Bacillati</taxon>
        <taxon>Bacillota</taxon>
        <taxon>Clostridia</taxon>
        <taxon>Neomoorellales</taxon>
        <taxon>Calderihabitantaceae</taxon>
        <taxon>Calderihabitans</taxon>
    </lineage>
</organism>
<accession>A0A1Z5HUB7</accession>
<comment type="caution">
    <text evidence="2">The sequence shown here is derived from an EMBL/GenBank/DDBJ whole genome shotgun (WGS) entry which is preliminary data.</text>
</comment>
<gene>
    <name evidence="2" type="ORF">KKC1_22670</name>
</gene>
<dbReference type="EMBL" id="BDGJ01000117">
    <property type="protein sequence ID" value="GAW93126.1"/>
    <property type="molecule type" value="Genomic_DNA"/>
</dbReference>
<feature type="transmembrane region" description="Helical" evidence="1">
    <location>
        <begin position="460"/>
        <end position="480"/>
    </location>
</feature>
<evidence type="ECO:0000313" key="2">
    <source>
        <dbReference type="EMBL" id="GAW93126.1"/>
    </source>
</evidence>
<proteinExistence type="predicted"/>
<keyword evidence="1" id="KW-1133">Transmembrane helix</keyword>
<feature type="transmembrane region" description="Helical" evidence="1">
    <location>
        <begin position="346"/>
        <end position="366"/>
    </location>
</feature>
<keyword evidence="1" id="KW-0472">Membrane</keyword>
<evidence type="ECO:0000256" key="1">
    <source>
        <dbReference type="SAM" id="Phobius"/>
    </source>
</evidence>